<keyword evidence="7 13" id="KW-1133">Transmembrane helix</keyword>
<feature type="repeat" description="FG-GAP" evidence="12">
    <location>
        <begin position="1070"/>
        <end position="1133"/>
    </location>
</feature>
<dbReference type="GO" id="GO:0005178">
    <property type="term" value="F:integrin binding"/>
    <property type="evidence" value="ECO:0007669"/>
    <property type="project" value="TreeGrafter"/>
</dbReference>
<keyword evidence="3 13" id="KW-0812">Transmembrane</keyword>
<feature type="region of interest" description="Disordered" evidence="14">
    <location>
        <begin position="92"/>
        <end position="148"/>
    </location>
</feature>
<comment type="similarity">
    <text evidence="2 13">Belongs to the integrin alpha chain family.</text>
</comment>
<dbReference type="GO" id="GO:0007160">
    <property type="term" value="P:cell-matrix adhesion"/>
    <property type="evidence" value="ECO:0007669"/>
    <property type="project" value="TreeGrafter"/>
</dbReference>
<evidence type="ECO:0000256" key="4">
    <source>
        <dbReference type="ARBA" id="ARBA00022729"/>
    </source>
</evidence>
<evidence type="ECO:0000256" key="13">
    <source>
        <dbReference type="RuleBase" id="RU003762"/>
    </source>
</evidence>
<dbReference type="Gene3D" id="2.60.40.1460">
    <property type="entry name" value="Integrin domains. Chain A, domain 2"/>
    <property type="match status" value="1"/>
</dbReference>
<accession>A0A444U9I6</accession>
<dbReference type="SMART" id="SM00755">
    <property type="entry name" value="Grip"/>
    <property type="match status" value="1"/>
</dbReference>
<organism evidence="16 17">
    <name type="scientific">Acipenser ruthenus</name>
    <name type="common">Sterlet sturgeon</name>
    <dbReference type="NCBI Taxonomy" id="7906"/>
    <lineage>
        <taxon>Eukaryota</taxon>
        <taxon>Metazoa</taxon>
        <taxon>Chordata</taxon>
        <taxon>Craniata</taxon>
        <taxon>Vertebrata</taxon>
        <taxon>Euteleostomi</taxon>
        <taxon>Actinopterygii</taxon>
        <taxon>Chondrostei</taxon>
        <taxon>Acipenseriformes</taxon>
        <taxon>Acipenseridae</taxon>
        <taxon>Acipenser</taxon>
    </lineage>
</organism>
<evidence type="ECO:0000256" key="12">
    <source>
        <dbReference type="PROSITE-ProRule" id="PRU00803"/>
    </source>
</evidence>
<feature type="region of interest" description="Disordered" evidence="14">
    <location>
        <begin position="244"/>
        <end position="287"/>
    </location>
</feature>
<feature type="transmembrane region" description="Helical" evidence="13">
    <location>
        <begin position="1572"/>
        <end position="1596"/>
    </location>
</feature>
<feature type="repeat" description="FG-GAP" evidence="12">
    <location>
        <begin position="1009"/>
        <end position="1067"/>
    </location>
</feature>
<dbReference type="PROSITE" id="PS51470">
    <property type="entry name" value="FG_GAP"/>
    <property type="match status" value="5"/>
</dbReference>
<evidence type="ECO:0000256" key="10">
    <source>
        <dbReference type="ARBA" id="ARBA00023170"/>
    </source>
</evidence>
<keyword evidence="11" id="KW-0325">Glycoprotein</keyword>
<dbReference type="GO" id="GO:0009897">
    <property type="term" value="C:external side of plasma membrane"/>
    <property type="evidence" value="ECO:0007669"/>
    <property type="project" value="TreeGrafter"/>
</dbReference>
<keyword evidence="9 13" id="KW-0472">Membrane</keyword>
<feature type="repeat" description="FG-GAP" evidence="12">
    <location>
        <begin position="894"/>
        <end position="948"/>
    </location>
</feature>
<comment type="caution">
    <text evidence="16">The sequence shown here is derived from an EMBL/GenBank/DDBJ whole genome shotgun (WGS) entry which is preliminary data.</text>
</comment>
<dbReference type="InterPro" id="IPR013649">
    <property type="entry name" value="Integrin_alpha_Ig-like_1"/>
</dbReference>
<evidence type="ECO:0000256" key="9">
    <source>
        <dbReference type="ARBA" id="ARBA00023136"/>
    </source>
</evidence>
<dbReference type="InterPro" id="IPR000413">
    <property type="entry name" value="Integrin_alpha"/>
</dbReference>
<evidence type="ECO:0000256" key="11">
    <source>
        <dbReference type="ARBA" id="ARBA00023180"/>
    </source>
</evidence>
<name>A0A444U9I6_ACIRT</name>
<dbReference type="InterPro" id="IPR048285">
    <property type="entry name" value="Integrin_alpha_Ig-like_2"/>
</dbReference>
<evidence type="ECO:0000256" key="5">
    <source>
        <dbReference type="ARBA" id="ARBA00022737"/>
    </source>
</evidence>
<evidence type="ECO:0000313" key="16">
    <source>
        <dbReference type="EMBL" id="RXM31829.1"/>
    </source>
</evidence>
<dbReference type="InterPro" id="IPR048286">
    <property type="entry name" value="Integrin_alpha_Ig-like_3"/>
</dbReference>
<dbReference type="GO" id="GO:0007229">
    <property type="term" value="P:integrin-mediated signaling pathway"/>
    <property type="evidence" value="ECO:0007669"/>
    <property type="project" value="UniProtKB-KW"/>
</dbReference>
<dbReference type="Pfam" id="PF08441">
    <property type="entry name" value="Integrin_A_Ig_1"/>
    <property type="match status" value="1"/>
</dbReference>
<dbReference type="PRINTS" id="PR01185">
    <property type="entry name" value="INTEGRINA"/>
</dbReference>
<keyword evidence="8 13" id="KW-0401">Integrin</keyword>
<dbReference type="Gene3D" id="2.60.40.1510">
    <property type="entry name" value="ntegrin, alpha v. Chain A, domain 3"/>
    <property type="match status" value="1"/>
</dbReference>
<dbReference type="InterPro" id="IPR018184">
    <property type="entry name" value="Integrin_alpha_C_CS"/>
</dbReference>
<dbReference type="Pfam" id="PF20805">
    <property type="entry name" value="Integrin_A_Ig_2"/>
    <property type="match status" value="1"/>
</dbReference>
<dbReference type="GO" id="GO:0008305">
    <property type="term" value="C:integrin complex"/>
    <property type="evidence" value="ECO:0007669"/>
    <property type="project" value="InterPro"/>
</dbReference>
<feature type="compositionally biased region" description="Basic and acidic residues" evidence="14">
    <location>
        <begin position="93"/>
        <end position="107"/>
    </location>
</feature>
<dbReference type="SMART" id="SM00191">
    <property type="entry name" value="Int_alpha"/>
    <property type="match status" value="5"/>
</dbReference>
<dbReference type="Pfam" id="PF20806">
    <property type="entry name" value="Integrin_A_Ig_3"/>
    <property type="match status" value="1"/>
</dbReference>
<dbReference type="PROSITE" id="PS00242">
    <property type="entry name" value="INTEGRIN_ALPHA"/>
    <property type="match status" value="1"/>
</dbReference>
<dbReference type="SUPFAM" id="SSF101283">
    <property type="entry name" value="GRIP domain"/>
    <property type="match status" value="1"/>
</dbReference>
<feature type="repeat" description="FG-GAP" evidence="12">
    <location>
        <begin position="678"/>
        <end position="743"/>
    </location>
</feature>
<feature type="domain" description="GRIP" evidence="15">
    <location>
        <begin position="567"/>
        <end position="614"/>
    </location>
</feature>
<keyword evidence="5" id="KW-0677">Repeat</keyword>
<keyword evidence="17" id="KW-1185">Reference proteome</keyword>
<dbReference type="PANTHER" id="PTHR23220:SF69">
    <property type="entry name" value="INTEGRIN ALPHA-9"/>
    <property type="match status" value="1"/>
</dbReference>
<evidence type="ECO:0000256" key="14">
    <source>
        <dbReference type="SAM" id="MobiDB-lite"/>
    </source>
</evidence>
<evidence type="ECO:0000256" key="8">
    <source>
        <dbReference type="ARBA" id="ARBA00023037"/>
    </source>
</evidence>
<dbReference type="InterPro" id="IPR000237">
    <property type="entry name" value="GRIP_dom"/>
</dbReference>
<dbReference type="PROSITE" id="PS50913">
    <property type="entry name" value="GRIP"/>
    <property type="match status" value="1"/>
</dbReference>
<dbReference type="Gene3D" id="2.130.10.130">
    <property type="entry name" value="Integrin alpha, N-terminal"/>
    <property type="match status" value="1"/>
</dbReference>
<feature type="region of interest" description="Disordered" evidence="14">
    <location>
        <begin position="45"/>
        <end position="74"/>
    </location>
</feature>
<evidence type="ECO:0000256" key="7">
    <source>
        <dbReference type="ARBA" id="ARBA00022989"/>
    </source>
</evidence>
<dbReference type="InterPro" id="IPR028994">
    <property type="entry name" value="Integrin_alpha_N"/>
</dbReference>
<dbReference type="SUPFAM" id="SSF69179">
    <property type="entry name" value="Integrin domains"/>
    <property type="match status" value="3"/>
</dbReference>
<evidence type="ECO:0000256" key="3">
    <source>
        <dbReference type="ARBA" id="ARBA00022692"/>
    </source>
</evidence>
<feature type="repeat" description="FG-GAP" evidence="12">
    <location>
        <begin position="949"/>
        <end position="1008"/>
    </location>
</feature>
<evidence type="ECO:0000256" key="6">
    <source>
        <dbReference type="ARBA" id="ARBA00022889"/>
    </source>
</evidence>
<keyword evidence="10 13" id="KW-0675">Receptor</keyword>
<evidence type="ECO:0000313" key="17">
    <source>
        <dbReference type="Proteomes" id="UP000289886"/>
    </source>
</evidence>
<feature type="compositionally biased region" description="Polar residues" evidence="14">
    <location>
        <begin position="265"/>
        <end position="282"/>
    </location>
</feature>
<gene>
    <name evidence="16" type="ORF">EOD39_6640</name>
</gene>
<dbReference type="Gene3D" id="2.60.40.1530">
    <property type="entry name" value="ntegrin, alpha v. Chain A, domain 4"/>
    <property type="match status" value="1"/>
</dbReference>
<dbReference type="PANTHER" id="PTHR23220">
    <property type="entry name" value="INTEGRIN ALPHA"/>
    <property type="match status" value="1"/>
</dbReference>
<evidence type="ECO:0000256" key="1">
    <source>
        <dbReference type="ARBA" id="ARBA00004479"/>
    </source>
</evidence>
<dbReference type="InterPro" id="IPR013517">
    <property type="entry name" value="FG-GAP"/>
</dbReference>
<keyword evidence="4" id="KW-0732">Signal</keyword>
<sequence length="1629" mass="183508">MIAEPAFLSEYTIFALDRTKRPKAAHIASVCRYYSLCSFISPPNVKKPATETARPAGSVNGDEADSPQKPEAQSIAQKLQLRVPSMESLFRSPSKESLFRSPSKESLNRLGDPESAATPTYDPPSDIESEAEDTMGSTDSLSKEQLHHRLRRMERSLSIYRGKYSELVTAYRTVHRDKEKVQAILSQCQDKSLRRIGELREELQMDQQAKKHIQEEFDAALEEKDQHITVLQTQVALLKQRLHSGQGNADQTQLTTAERQEVESEPQSSTQELGTENANLSEDGNGDASKTLEALQQRVRRQENLLQKCKEMLRTHKERSTQLGSEKEALQEQLEERLQELEKIKELHTAEKTKLITQLRDAKNLIEQLEQDKGMVIAETKRQMHETLEMKEEEIAQLRSRILQTTALREELQEQKEKSEKDGKAQEVETELLNTYREETNQLYKKIGQKEDELKQTAQKYEQMLQNREEEMTCRVNELQKELEELQMEKQQRLNDEKNQNSEQGSMAELQAQLALKTTLLSEAKLKEQEFQERIHSLEDKLRTSPKNSVVTHLGTPYRGGNYHSDDLSEPTEFEYLRKVMFEYMMGRETKTMAKVLTTVLKFPADQAQKILEKEESRPLIKNFRTFIHQSGSSTSEHYVLVPGMNSFKMAGMVSKGRRDALKVFVALFSVSLVYSYNIDLDHPVVYQGPKGTFFGYSVLEHYHGNTRWVIVGAPKANSTFSVSVSSPGAIFKCRVHNNPEKMCTEMDMGRGNERSSSCGKTCRGDRENEWMGVSLARQDRANGSVLACAHRWKNVFYGSEHILPHGFCSIIPPNLQRNGRDLIPCYEEYKKKYGEEHGSCQAGIAGFFTECRGVFSAVFPVAYQELVVMGAPGSYYWTGTVKVLNLTDNTSYKLRDGSIGTSRYSYLGYAVTAGHFSQPTATDVVGGAPQDGGVGKVYIFKTERGSLVKIFQASGKKMGSYFGSSLCAVDLNLDGLSDLLVGAPMFSEIRDEGHVAVFINKGNGVLEERVLLNGDNAYNAHFGESIAMLGDIDDDGFPDVAIGAPKEEDFAGAVYIYHGDTHGIVATYSMRLSGQNINPVLRMFGQSISGNVDMDGNAYPDVTIGAFMSDNVVLLRARPVITVDISIFLPVSINITAPQCHDGSQHLNCLNVSACLRFRGKQVPGQIGLLYNLTADVTKREKGQQSRVVFTLNGELTSHVNEQIQLSYNEEKCRHYMAYVRKEVKDVFSPIIFEAAYSLGEHVIDNKDDKELPALKPILRWKKGGKIAQRNQTVFERNCLSDDCAADLRLRGQLLLPGVDPRPYLALGAVKNISLNVSISNAGDDAYDTNVYFNFSRELYFIKMWQKYHLGVIFDTSHLSGDEENLQFLVSTQSANPEHESTLSDNTLHLSVPLIHEVDTTITGVVSPTSFVYGDSVNAARFVQMDDMECLFQPLNYTFQVGQEGGNCTYHRNPTPCTVPQDRYRILQTIFAFFTKSGRKVVDCDRPGRSCLIITCLLSSLAKEETRSIDLRILLNTEMLKKDTSSVIQFVTRGSVMVDTSLRAAEVSNGLSEHTTVVFEALHNLEPRGYVVGWIIAISLLVGILIFLLLAVLLWKMGFFRRRYIEIIKAEKNRKESDESWDWVQKSQ</sequence>
<dbReference type="EMBL" id="SCEB01215004">
    <property type="protein sequence ID" value="RXM31829.1"/>
    <property type="molecule type" value="Genomic_DNA"/>
</dbReference>
<dbReference type="GO" id="GO:0033627">
    <property type="term" value="P:cell adhesion mediated by integrin"/>
    <property type="evidence" value="ECO:0007669"/>
    <property type="project" value="TreeGrafter"/>
</dbReference>
<evidence type="ECO:0000259" key="15">
    <source>
        <dbReference type="PROSITE" id="PS50913"/>
    </source>
</evidence>
<dbReference type="GO" id="GO:0098609">
    <property type="term" value="P:cell-cell adhesion"/>
    <property type="evidence" value="ECO:0007669"/>
    <property type="project" value="TreeGrafter"/>
</dbReference>
<evidence type="ECO:0000256" key="2">
    <source>
        <dbReference type="ARBA" id="ARBA00008054"/>
    </source>
</evidence>
<dbReference type="InterPro" id="IPR013519">
    <property type="entry name" value="Int_alpha_beta-p"/>
</dbReference>
<keyword evidence="6 13" id="KW-0130">Cell adhesion</keyword>
<feature type="compositionally biased region" description="Polar residues" evidence="14">
    <location>
        <begin position="244"/>
        <end position="257"/>
    </location>
</feature>
<reference evidence="16 17" key="1">
    <citation type="submission" date="2019-01" db="EMBL/GenBank/DDBJ databases">
        <title>Draft Genome and Complete Hox-Cluster Characterization of the Sterlet Sturgeon (Acipenser ruthenus).</title>
        <authorList>
            <person name="Wei Q."/>
        </authorList>
    </citation>
    <scope>NUCLEOTIDE SEQUENCE [LARGE SCALE GENOMIC DNA]</scope>
    <source>
        <strain evidence="16">WHYD16114868_AA</strain>
        <tissue evidence="16">Blood</tissue>
    </source>
</reference>
<proteinExistence type="inferred from homology"/>
<protein>
    <submittedName>
        <fullName evidence="16">Integrin alpha-9</fullName>
    </submittedName>
</protein>
<comment type="subcellular location">
    <subcellularLocation>
        <location evidence="1 13">Membrane</location>
        <topology evidence="1 13">Single-pass type I membrane protein</topology>
    </subcellularLocation>
</comment>
<dbReference type="Proteomes" id="UP000289886">
    <property type="component" value="Unassembled WGS sequence"/>
</dbReference>
<dbReference type="Gene3D" id="1.20.5.930">
    <property type="entry name" value="Bicelle-embedded integrin alpha(iib) transmembrane segment"/>
    <property type="match status" value="1"/>
</dbReference>
<dbReference type="SUPFAM" id="SSF69318">
    <property type="entry name" value="Integrin alpha N-terminal domain"/>
    <property type="match status" value="1"/>
</dbReference>
<dbReference type="Pfam" id="PF01839">
    <property type="entry name" value="FG-GAP"/>
    <property type="match status" value="2"/>
</dbReference>
<dbReference type="Gene3D" id="1.10.220.60">
    <property type="entry name" value="GRIP domain"/>
    <property type="match status" value="1"/>
</dbReference>
<dbReference type="Pfam" id="PF01465">
    <property type="entry name" value="GRIP"/>
    <property type="match status" value="1"/>
</dbReference>
<dbReference type="InterPro" id="IPR032695">
    <property type="entry name" value="Integrin_dom_sf"/>
</dbReference>